<keyword evidence="6" id="KW-1185">Reference proteome</keyword>
<feature type="domain" description="Pilus assembly protein E-set like" evidence="4">
    <location>
        <begin position="265"/>
        <end position="330"/>
    </location>
</feature>
<comment type="caution">
    <text evidence="5">The sequence shown here is derived from an EMBL/GenBank/DDBJ whole genome shotgun (WGS) entry which is preliminary data.</text>
</comment>
<evidence type="ECO:0000256" key="2">
    <source>
        <dbReference type="SAM" id="SignalP"/>
    </source>
</evidence>
<dbReference type="InterPro" id="IPR031917">
    <property type="entry name" value="Pilus_assem_C"/>
</dbReference>
<gene>
    <name evidence="5" type="ORF">OB962_11430</name>
</gene>
<dbReference type="RefSeq" id="WP_290042042.1">
    <property type="nucleotide sequence ID" value="NZ_JAOPLU010000003.1"/>
</dbReference>
<dbReference type="EMBL" id="JAOPLU010000003">
    <property type="protein sequence ID" value="MDM5131602.1"/>
    <property type="molecule type" value="Genomic_DNA"/>
</dbReference>
<dbReference type="Proteomes" id="UP001168109">
    <property type="component" value="Unassembled WGS sequence"/>
</dbReference>
<dbReference type="InterPro" id="IPR032636">
    <property type="entry name" value="Pilus_assem_E-set-like_dom"/>
</dbReference>
<accession>A0ABT7QCB9</accession>
<dbReference type="Pfam" id="PF15976">
    <property type="entry name" value="CooC_C"/>
    <property type="match status" value="1"/>
</dbReference>
<protein>
    <submittedName>
        <fullName evidence="5">TcfC E-set like domain-containing protein</fullName>
    </submittedName>
</protein>
<sequence>MKNINNVAFVILMTLSWPIMAESDMPEEFSELFEFKERSVSIKDINGTGKTSLILSVNYDTIRLPKDQGMAVTQLQRYFKRNNVSQAMSDRILLSLKKGVKNTDSCHGYISECVVTPVDYEFYYDYDNALLALFVNGTELDKPTANVEYASALNEHGALVNHVDIYSSAYHDSSSSYAINNKSIQGLPYGHLTSDFTVSNSLNKFYEISYDLSFAGDKRIYLGQFDNGVSFNSTNIVSPTRFIKQTSFNFGSTNNLVINNEQSYERLFFFSPAPGELRVLRDGRIIKQLPISEGQSTLSYSDLPPGRYDIELEVLVAGKVVSSEKKTIYNDVTNMPRVGYGDFVLTAGQLNESRELFSEQFDELEGTTPQLQSEASRFDDVAFASALYSRRVTDSWFVAAGGLGADSDGMAVLGSQWYLPFKGSLNSSVSIYQPGSLAFDAQLAVNYFSIQYEKLQHKDSGDTLAAYLMGEFDYQKISGNVFYSFDNGLNSYYTYTNGDYYIPESGKLYTEYNISTIGLGYTLPLNVRVDLTLDYDHVGKSQATFITFQIPIGRSWETKFSTNDSSIGGREYRASVLKNDLIDRANTSSSLELSSAYSDTSRDLINEIYGTASTNETAFRGSANVYANNDGNHGISGSLSSSQIVSSNGVTFTSQRADAYTVIDADVQEMSVSDSEPYGFVTLRKNNILENKTFIYEKNQSMPISAYDSYDINIDTESVSLYNSGDQGFDGFTYPGSAVVIKPKLKPVVTFVSSFSDVFDDPIDDVSCKGFGCIDVTKVMDGVFRVTLVEGSDFALYAGTDRCLVPSDYEDAELMNFGNNYCLPDAKPRSIVSVTKQDALTQSELYYVGTFDDTNLVNDYIKRLVSLDGTIYQRKVGSDIALYLLMDNEKSLTLSKAQQLVIDSMQLYARENHSLNTINQPVAMRENSKGVQHD</sequence>
<evidence type="ECO:0000259" key="4">
    <source>
        <dbReference type="Pfam" id="PF16967"/>
    </source>
</evidence>
<feature type="signal peptide" evidence="2">
    <location>
        <begin position="1"/>
        <end position="21"/>
    </location>
</feature>
<keyword evidence="1 2" id="KW-0732">Signal</keyword>
<proteinExistence type="predicted"/>
<evidence type="ECO:0000313" key="6">
    <source>
        <dbReference type="Proteomes" id="UP001168109"/>
    </source>
</evidence>
<name>A0ABT7QCB9_9GAMM</name>
<evidence type="ECO:0000259" key="3">
    <source>
        <dbReference type="Pfam" id="PF15976"/>
    </source>
</evidence>
<feature type="chain" id="PRO_5046476090" evidence="2">
    <location>
        <begin position="22"/>
        <end position="934"/>
    </location>
</feature>
<organism evidence="5 6">
    <name type="scientific">Aeromonas piscicola</name>
    <dbReference type="NCBI Taxonomy" id="600645"/>
    <lineage>
        <taxon>Bacteria</taxon>
        <taxon>Pseudomonadati</taxon>
        <taxon>Pseudomonadota</taxon>
        <taxon>Gammaproteobacteria</taxon>
        <taxon>Aeromonadales</taxon>
        <taxon>Aeromonadaceae</taxon>
        <taxon>Aeromonas</taxon>
    </lineage>
</organism>
<feature type="domain" description="Pilus assembly protein C-terminal" evidence="3">
    <location>
        <begin position="734"/>
        <end position="822"/>
    </location>
</feature>
<evidence type="ECO:0000313" key="5">
    <source>
        <dbReference type="EMBL" id="MDM5131602.1"/>
    </source>
</evidence>
<reference evidence="5" key="1">
    <citation type="submission" date="2024-05" db="EMBL/GenBank/DDBJ databases">
        <title>WGS of Aeromonas isolates.</title>
        <authorList>
            <person name="Lee H."/>
        </authorList>
    </citation>
    <scope>NUCLEOTIDE SEQUENCE</scope>
    <source>
        <strain evidence="5">LP308</strain>
    </source>
</reference>
<dbReference type="Pfam" id="PF16967">
    <property type="entry name" value="TcfC"/>
    <property type="match status" value="1"/>
</dbReference>
<evidence type="ECO:0000256" key="1">
    <source>
        <dbReference type="ARBA" id="ARBA00022729"/>
    </source>
</evidence>